<dbReference type="AlphaFoldDB" id="A0A6J4MFN2"/>
<organism evidence="4">
    <name type="scientific">uncultured Gemmatimonadaceae bacterium</name>
    <dbReference type="NCBI Taxonomy" id="246130"/>
    <lineage>
        <taxon>Bacteria</taxon>
        <taxon>Pseudomonadati</taxon>
        <taxon>Gemmatimonadota</taxon>
        <taxon>Gemmatimonadia</taxon>
        <taxon>Gemmatimonadales</taxon>
        <taxon>Gemmatimonadaceae</taxon>
        <taxon>environmental samples</taxon>
    </lineage>
</organism>
<feature type="domain" description="TonB-dependent receptor plug" evidence="3">
    <location>
        <begin position="77"/>
        <end position="166"/>
    </location>
</feature>
<reference evidence="4" key="1">
    <citation type="submission" date="2020-02" db="EMBL/GenBank/DDBJ databases">
        <authorList>
            <person name="Meier V. D."/>
        </authorList>
    </citation>
    <scope>NUCLEOTIDE SEQUENCE</scope>
    <source>
        <strain evidence="4">AVDCRST_MAG40</strain>
    </source>
</reference>
<dbReference type="GO" id="GO:0044718">
    <property type="term" value="P:siderophore transmembrane transport"/>
    <property type="evidence" value="ECO:0007669"/>
    <property type="project" value="TreeGrafter"/>
</dbReference>
<name>A0A6J4MFN2_9BACT</name>
<accession>A0A6J4MFN2</accession>
<dbReference type="InterPro" id="IPR037066">
    <property type="entry name" value="Plug_dom_sf"/>
</dbReference>
<dbReference type="SUPFAM" id="SSF49464">
    <property type="entry name" value="Carboxypeptidase regulatory domain-like"/>
    <property type="match status" value="1"/>
</dbReference>
<evidence type="ECO:0000256" key="2">
    <source>
        <dbReference type="PROSITE-ProRule" id="PRU01360"/>
    </source>
</evidence>
<proteinExistence type="inferred from homology"/>
<dbReference type="EMBL" id="CADCTX010000913">
    <property type="protein sequence ID" value="CAA9358335.1"/>
    <property type="molecule type" value="Genomic_DNA"/>
</dbReference>
<keyword evidence="2" id="KW-0812">Transmembrane</keyword>
<feature type="non-terminal residue" evidence="4">
    <location>
        <position position="177"/>
    </location>
</feature>
<dbReference type="PANTHER" id="PTHR30069">
    <property type="entry name" value="TONB-DEPENDENT OUTER MEMBRANE RECEPTOR"/>
    <property type="match status" value="1"/>
</dbReference>
<evidence type="ECO:0000256" key="1">
    <source>
        <dbReference type="ARBA" id="ARBA00022729"/>
    </source>
</evidence>
<protein>
    <recommendedName>
        <fullName evidence="3">TonB-dependent receptor plug domain-containing protein</fullName>
    </recommendedName>
</protein>
<dbReference type="Gene3D" id="2.170.130.10">
    <property type="entry name" value="TonB-dependent receptor, plug domain"/>
    <property type="match status" value="1"/>
</dbReference>
<sequence>MATSVTDAAGRFVVGTAGGTYTLEISHPGHAPHRRRVTLAAAPLDLGSVRLELRPTELDAVTTSAERVAVELRSGATVVDARASAAAGGSIADLLRTVPGVELDADGRLGMRGSAGVLVLMDGRRSALTGDALAAFLRQMPAAALERVETGTTASARRGADGAAGVVNLVFRTDAVR</sequence>
<dbReference type="PANTHER" id="PTHR30069:SF29">
    <property type="entry name" value="HEMOGLOBIN AND HEMOGLOBIN-HAPTOGLOBIN-BINDING PROTEIN 1-RELATED"/>
    <property type="match status" value="1"/>
</dbReference>
<dbReference type="InterPro" id="IPR012910">
    <property type="entry name" value="Plug_dom"/>
</dbReference>
<dbReference type="Pfam" id="PF07715">
    <property type="entry name" value="Plug"/>
    <property type="match status" value="1"/>
</dbReference>
<keyword evidence="2" id="KW-1134">Transmembrane beta strand</keyword>
<dbReference type="PROSITE" id="PS52016">
    <property type="entry name" value="TONB_DEPENDENT_REC_3"/>
    <property type="match status" value="1"/>
</dbReference>
<comment type="subcellular location">
    <subcellularLocation>
        <location evidence="2">Cell outer membrane</location>
        <topology evidence="2">Multi-pass membrane protein</topology>
    </subcellularLocation>
</comment>
<dbReference type="InterPro" id="IPR039426">
    <property type="entry name" value="TonB-dep_rcpt-like"/>
</dbReference>
<evidence type="ECO:0000259" key="3">
    <source>
        <dbReference type="Pfam" id="PF07715"/>
    </source>
</evidence>
<dbReference type="GO" id="GO:0015344">
    <property type="term" value="F:siderophore uptake transmembrane transporter activity"/>
    <property type="evidence" value="ECO:0007669"/>
    <property type="project" value="TreeGrafter"/>
</dbReference>
<comment type="similarity">
    <text evidence="2">Belongs to the TonB-dependent receptor family.</text>
</comment>
<dbReference type="SUPFAM" id="SSF56935">
    <property type="entry name" value="Porins"/>
    <property type="match status" value="1"/>
</dbReference>
<keyword evidence="1" id="KW-0732">Signal</keyword>
<dbReference type="InterPro" id="IPR008969">
    <property type="entry name" value="CarboxyPept-like_regulatory"/>
</dbReference>
<evidence type="ECO:0000313" key="4">
    <source>
        <dbReference type="EMBL" id="CAA9358335.1"/>
    </source>
</evidence>
<keyword evidence="2" id="KW-0998">Cell outer membrane</keyword>
<dbReference type="GO" id="GO:0009279">
    <property type="term" value="C:cell outer membrane"/>
    <property type="evidence" value="ECO:0007669"/>
    <property type="project" value="UniProtKB-SubCell"/>
</dbReference>
<keyword evidence="2" id="KW-0813">Transport</keyword>
<gene>
    <name evidence="4" type="ORF">AVDCRST_MAG40-3316</name>
</gene>
<keyword evidence="2" id="KW-0472">Membrane</keyword>